<reference evidence="1 2" key="1">
    <citation type="submission" date="2019-11" db="EMBL/GenBank/DDBJ databases">
        <title>Whole-genome sequence of a the green, strictly anaerobic photosynthetic bacterium Heliobacillus mobilis DSM 6151.</title>
        <authorList>
            <person name="Kyndt J.A."/>
            <person name="Meyer T.E."/>
        </authorList>
    </citation>
    <scope>NUCLEOTIDE SEQUENCE [LARGE SCALE GENOMIC DNA]</scope>
    <source>
        <strain evidence="1 2">DSM 6151</strain>
    </source>
</reference>
<dbReference type="Proteomes" id="UP000430670">
    <property type="component" value="Unassembled WGS sequence"/>
</dbReference>
<dbReference type="RefSeq" id="WP_155476608.1">
    <property type="nucleotide sequence ID" value="NZ_WNKU01000011.1"/>
</dbReference>
<protein>
    <recommendedName>
        <fullName evidence="3">Membrane-anchored protein</fullName>
    </recommendedName>
</protein>
<dbReference type="EMBL" id="WNKU01000011">
    <property type="protein sequence ID" value="MTV49520.1"/>
    <property type="molecule type" value="Genomic_DNA"/>
</dbReference>
<gene>
    <name evidence="1" type="ORF">GJ688_11075</name>
</gene>
<accession>A0A6I3SKV6</accession>
<dbReference type="AlphaFoldDB" id="A0A6I3SKV6"/>
<dbReference type="InterPro" id="IPR025833">
    <property type="entry name" value="GDYXXLXY"/>
</dbReference>
<evidence type="ECO:0000313" key="1">
    <source>
        <dbReference type="EMBL" id="MTV49520.1"/>
    </source>
</evidence>
<evidence type="ECO:0000313" key="2">
    <source>
        <dbReference type="Proteomes" id="UP000430670"/>
    </source>
</evidence>
<name>A0A6I3SKV6_HELMO</name>
<dbReference type="Pfam" id="PF14345">
    <property type="entry name" value="GDYXXLXY"/>
    <property type="match status" value="1"/>
</dbReference>
<organism evidence="1 2">
    <name type="scientific">Heliobacterium mobile</name>
    <name type="common">Heliobacillus mobilis</name>
    <dbReference type="NCBI Taxonomy" id="28064"/>
    <lineage>
        <taxon>Bacteria</taxon>
        <taxon>Bacillati</taxon>
        <taxon>Bacillota</taxon>
        <taxon>Clostridia</taxon>
        <taxon>Eubacteriales</taxon>
        <taxon>Heliobacteriaceae</taxon>
        <taxon>Heliobacterium</taxon>
    </lineage>
</organism>
<dbReference type="OrthoDB" id="4868247at2"/>
<keyword evidence="2" id="KW-1185">Reference proteome</keyword>
<evidence type="ECO:0008006" key="3">
    <source>
        <dbReference type="Google" id="ProtNLM"/>
    </source>
</evidence>
<sequence>MRRFAFIAVVALQVIVLLLMAGSRAVIVSSGQEILLKAEPDDPRHPFMGDYVRLSYNISNIDVRLVSTDIAEENIDYGSKVYVVVEDQQGLYHAVGLYQKEPAAATGQVVLQGRYDGFHYQEPSARVPLAAPLEKDPDRDGRPKFARIEYGLEEYYLPEGKGLELEQTLREQKNLYARVKVWRGDSVLTGLVQAESF</sequence>
<comment type="caution">
    <text evidence="1">The sequence shown here is derived from an EMBL/GenBank/DDBJ whole genome shotgun (WGS) entry which is preliminary data.</text>
</comment>
<proteinExistence type="predicted"/>